<dbReference type="InterPro" id="IPR012349">
    <property type="entry name" value="Split_barrel_FMN-bd"/>
</dbReference>
<dbReference type="EMBL" id="FNZR01000001">
    <property type="protein sequence ID" value="SEK17683.1"/>
    <property type="molecule type" value="Genomic_DNA"/>
</dbReference>
<dbReference type="Pfam" id="PF16242">
    <property type="entry name" value="Pyrid_ox_like"/>
    <property type="match status" value="1"/>
</dbReference>
<feature type="domain" description="General stress protein FMN-binding split barrel" evidence="1">
    <location>
        <begin position="11"/>
        <end position="159"/>
    </location>
</feature>
<dbReference type="OrthoDB" id="1432662at2"/>
<dbReference type="PANTHER" id="PTHR34818:SF1">
    <property type="entry name" value="PROTEIN BLI-3"/>
    <property type="match status" value="1"/>
</dbReference>
<dbReference type="Gene3D" id="2.30.110.10">
    <property type="entry name" value="Electron Transport, Fmn-binding Protein, Chain A"/>
    <property type="match status" value="1"/>
</dbReference>
<dbReference type="PANTHER" id="PTHR34818">
    <property type="entry name" value="PROTEIN BLI-3"/>
    <property type="match status" value="1"/>
</dbReference>
<reference evidence="3" key="1">
    <citation type="submission" date="2016-10" db="EMBL/GenBank/DDBJ databases">
        <authorList>
            <person name="Varghese N."/>
            <person name="Submissions S."/>
        </authorList>
    </citation>
    <scope>NUCLEOTIDE SEQUENCE [LARGE SCALE GENOMIC DNA]</scope>
    <source>
        <strain evidence="3">Jip14</strain>
    </source>
</reference>
<evidence type="ECO:0000313" key="3">
    <source>
        <dbReference type="Proteomes" id="UP000198916"/>
    </source>
</evidence>
<dbReference type="SUPFAM" id="SSF50475">
    <property type="entry name" value="FMN-binding split barrel"/>
    <property type="match status" value="1"/>
</dbReference>
<evidence type="ECO:0000259" key="1">
    <source>
        <dbReference type="Pfam" id="PF16242"/>
    </source>
</evidence>
<evidence type="ECO:0000313" key="2">
    <source>
        <dbReference type="EMBL" id="SEK17683.1"/>
    </source>
</evidence>
<organism evidence="2 3">
    <name type="scientific">Parapedobacter koreensis</name>
    <dbReference type="NCBI Taxonomy" id="332977"/>
    <lineage>
        <taxon>Bacteria</taxon>
        <taxon>Pseudomonadati</taxon>
        <taxon>Bacteroidota</taxon>
        <taxon>Sphingobacteriia</taxon>
        <taxon>Sphingobacteriales</taxon>
        <taxon>Sphingobacteriaceae</taxon>
        <taxon>Parapedobacter</taxon>
    </lineage>
</organism>
<sequence>MSTEHIHDRQEAVEKLMRLVKDIDFCIFCTDLASTPIESSPMSTQEVDEDGNCWFLASKDSTKYRNIHKDPHVQLFYAAPGDFKYLTVYGRAEALYDRRRIEKYWNKFVEGWFEKGIDDPNIILLKVNPEEAHYWDTKSNKMIAYAKTLFSAFTGAKNDEGREGELKV</sequence>
<dbReference type="STRING" id="332977.SAMN05421740_10118"/>
<proteinExistence type="predicted"/>
<gene>
    <name evidence="2" type="ORF">SAMN05421740_10118</name>
</gene>
<dbReference type="InterPro" id="IPR052917">
    <property type="entry name" value="Stress-Dev_Protein"/>
</dbReference>
<dbReference type="InterPro" id="IPR038725">
    <property type="entry name" value="YdaG_split_barrel_FMN-bd"/>
</dbReference>
<dbReference type="AlphaFoldDB" id="A0A1H7EUV4"/>
<dbReference type="Proteomes" id="UP000198916">
    <property type="component" value="Unassembled WGS sequence"/>
</dbReference>
<protein>
    <submittedName>
        <fullName evidence="2">General stress protein 26</fullName>
    </submittedName>
</protein>
<accession>A0A1H7EUV4</accession>
<name>A0A1H7EUV4_9SPHI</name>
<keyword evidence="3" id="KW-1185">Reference proteome</keyword>
<dbReference type="RefSeq" id="WP_090601814.1">
    <property type="nucleotide sequence ID" value="NZ_FNZR01000001.1"/>
</dbReference>